<dbReference type="PROSITE" id="PS51257">
    <property type="entry name" value="PROKAR_LIPOPROTEIN"/>
    <property type="match status" value="1"/>
</dbReference>
<evidence type="ECO:0000256" key="6">
    <source>
        <dbReference type="PROSITE-ProRule" id="PRU00339"/>
    </source>
</evidence>
<dbReference type="AlphaFoldDB" id="D0LRA4"/>
<dbReference type="EMBL" id="CP001804">
    <property type="protein sequence ID" value="ACY17132.1"/>
    <property type="molecule type" value="Genomic_DNA"/>
</dbReference>
<keyword evidence="10" id="KW-1185">Reference proteome</keyword>
<evidence type="ECO:0000256" key="1">
    <source>
        <dbReference type="ARBA" id="ARBA00022729"/>
    </source>
</evidence>
<evidence type="ECO:0000313" key="9">
    <source>
        <dbReference type="EMBL" id="ACY17132.1"/>
    </source>
</evidence>
<evidence type="ECO:0000313" key="10">
    <source>
        <dbReference type="Proteomes" id="UP000001880"/>
    </source>
</evidence>
<dbReference type="STRING" id="502025.Hoch_4641"/>
<keyword evidence="3" id="KW-0564">Palmitate</keyword>
<evidence type="ECO:0000256" key="3">
    <source>
        <dbReference type="ARBA" id="ARBA00023139"/>
    </source>
</evidence>
<evidence type="ECO:0000256" key="2">
    <source>
        <dbReference type="ARBA" id="ARBA00023136"/>
    </source>
</evidence>
<evidence type="ECO:0000256" key="5">
    <source>
        <dbReference type="ARBA" id="ARBA00023288"/>
    </source>
</evidence>
<evidence type="ECO:0000256" key="7">
    <source>
        <dbReference type="SAM" id="SignalP"/>
    </source>
</evidence>
<dbReference type="KEGG" id="hoh:Hoch_4641"/>
<dbReference type="GO" id="GO:1990063">
    <property type="term" value="C:Bam protein complex"/>
    <property type="evidence" value="ECO:0007669"/>
    <property type="project" value="TreeGrafter"/>
</dbReference>
<keyword evidence="5 9" id="KW-0449">Lipoprotein</keyword>
<proteinExistence type="inferred from homology"/>
<dbReference type="PANTHER" id="PTHR37423:SF1">
    <property type="entry name" value="OUTER MEMBRANE PROTEIN ASSEMBLY FACTOR BAMD"/>
    <property type="match status" value="1"/>
</dbReference>
<feature type="domain" description="Outer membrane lipoprotein BamD-like" evidence="8">
    <location>
        <begin position="31"/>
        <end position="235"/>
    </location>
</feature>
<dbReference type="InterPro" id="IPR017689">
    <property type="entry name" value="BamD"/>
</dbReference>
<organism evidence="9 10">
    <name type="scientific">Haliangium ochraceum (strain DSM 14365 / JCM 11303 / SMP-2)</name>
    <dbReference type="NCBI Taxonomy" id="502025"/>
    <lineage>
        <taxon>Bacteria</taxon>
        <taxon>Pseudomonadati</taxon>
        <taxon>Myxococcota</taxon>
        <taxon>Polyangia</taxon>
        <taxon>Haliangiales</taxon>
        <taxon>Kofleriaceae</taxon>
        <taxon>Haliangium</taxon>
    </lineage>
</organism>
<reference evidence="9 10" key="1">
    <citation type="journal article" date="2010" name="Stand. Genomic Sci.">
        <title>Complete genome sequence of Haliangium ochraceum type strain (SMP-2).</title>
        <authorList>
            <consortium name="US DOE Joint Genome Institute (JGI-PGF)"/>
            <person name="Ivanova N."/>
            <person name="Daum C."/>
            <person name="Lang E."/>
            <person name="Abt B."/>
            <person name="Kopitz M."/>
            <person name="Saunders E."/>
            <person name="Lapidus A."/>
            <person name="Lucas S."/>
            <person name="Glavina Del Rio T."/>
            <person name="Nolan M."/>
            <person name="Tice H."/>
            <person name="Copeland A."/>
            <person name="Cheng J.F."/>
            <person name="Chen F."/>
            <person name="Bruce D."/>
            <person name="Goodwin L."/>
            <person name="Pitluck S."/>
            <person name="Mavromatis K."/>
            <person name="Pati A."/>
            <person name="Mikhailova N."/>
            <person name="Chen A."/>
            <person name="Palaniappan K."/>
            <person name="Land M."/>
            <person name="Hauser L."/>
            <person name="Chang Y.J."/>
            <person name="Jeffries C.D."/>
            <person name="Detter J.C."/>
            <person name="Brettin T."/>
            <person name="Rohde M."/>
            <person name="Goker M."/>
            <person name="Bristow J."/>
            <person name="Markowitz V."/>
            <person name="Eisen J.A."/>
            <person name="Hugenholtz P."/>
            <person name="Kyrpides N.C."/>
            <person name="Klenk H.P."/>
        </authorList>
    </citation>
    <scope>NUCLEOTIDE SEQUENCE [LARGE SCALE GENOMIC DNA]</scope>
    <source>
        <strain evidence="10">DSM 14365 / CIP 107738 / JCM 11303 / AJ 13395 / SMP-2</strain>
    </source>
</reference>
<keyword evidence="6" id="KW-0802">TPR repeat</keyword>
<protein>
    <submittedName>
        <fullName evidence="9">Outer membrane assembly lipoprotein YfiO</fullName>
    </submittedName>
</protein>
<dbReference type="NCBIfam" id="TIGR03302">
    <property type="entry name" value="OM_YfiO"/>
    <property type="match status" value="1"/>
</dbReference>
<dbReference type="InterPro" id="IPR011990">
    <property type="entry name" value="TPR-like_helical_dom_sf"/>
</dbReference>
<dbReference type="eggNOG" id="COG4105">
    <property type="taxonomic scope" value="Bacteria"/>
</dbReference>
<evidence type="ECO:0000256" key="4">
    <source>
        <dbReference type="ARBA" id="ARBA00023237"/>
    </source>
</evidence>
<dbReference type="HOGENOM" id="CLU_065982_2_1_7"/>
<gene>
    <name evidence="9" type="ordered locus">Hoch_4641</name>
</gene>
<keyword evidence="2" id="KW-0472">Membrane</keyword>
<dbReference type="Gene3D" id="1.25.40.10">
    <property type="entry name" value="Tetratricopeptide repeat domain"/>
    <property type="match status" value="1"/>
</dbReference>
<dbReference type="InterPro" id="IPR039565">
    <property type="entry name" value="BamD-like"/>
</dbReference>
<accession>D0LRA4</accession>
<evidence type="ECO:0000259" key="8">
    <source>
        <dbReference type="Pfam" id="PF13525"/>
    </source>
</evidence>
<sequence>MRALLAALLVSAALLVAGCSKAPPGTAVYATTAQQNYSKGMLELEEKDWIAAVKYFAFVKQRFPYSKYAVLAELRMADAEFGAEHYLQAVDAFKLFIKFHPTHEQVVDGYAAFRVGAAYYELLPDDMWILPPSYEKDPSSTYDAERELATFLKKYPDSAYHEEAKEMLAAVHAHLAAHEWYVAKFYWDREKPMGTVLRLRRLLDRYAGTRFDGDALWLLGSAYMKVDMPERAREAWQTLIEQHPDHAQADAARTALASTSG</sequence>
<feature type="signal peptide" evidence="7">
    <location>
        <begin position="1"/>
        <end position="22"/>
    </location>
</feature>
<dbReference type="PANTHER" id="PTHR37423">
    <property type="entry name" value="SOLUBLE LYTIC MUREIN TRANSGLYCOSYLASE-RELATED"/>
    <property type="match status" value="1"/>
</dbReference>
<keyword evidence="1 7" id="KW-0732">Signal</keyword>
<keyword evidence="4" id="KW-0998">Cell outer membrane</keyword>
<dbReference type="Pfam" id="PF13525">
    <property type="entry name" value="YfiO"/>
    <property type="match status" value="1"/>
</dbReference>
<dbReference type="Proteomes" id="UP000001880">
    <property type="component" value="Chromosome"/>
</dbReference>
<name>D0LRA4_HALO1</name>
<dbReference type="HAMAP" id="MF_00922">
    <property type="entry name" value="OM_assembly_BamD"/>
    <property type="match status" value="1"/>
</dbReference>
<dbReference type="SUPFAM" id="SSF48452">
    <property type="entry name" value="TPR-like"/>
    <property type="match status" value="1"/>
</dbReference>
<dbReference type="InterPro" id="IPR019734">
    <property type="entry name" value="TPR_rpt"/>
</dbReference>
<dbReference type="GO" id="GO:0051205">
    <property type="term" value="P:protein insertion into membrane"/>
    <property type="evidence" value="ECO:0007669"/>
    <property type="project" value="TreeGrafter"/>
</dbReference>
<feature type="repeat" description="TPR" evidence="6">
    <location>
        <begin position="213"/>
        <end position="246"/>
    </location>
</feature>
<feature type="chain" id="PRO_5009009010" evidence="7">
    <location>
        <begin position="23"/>
        <end position="261"/>
    </location>
</feature>
<dbReference type="PROSITE" id="PS50005">
    <property type="entry name" value="TPR"/>
    <property type="match status" value="1"/>
</dbReference>